<dbReference type="InterPro" id="IPR014284">
    <property type="entry name" value="RNA_pol_sigma-70_dom"/>
</dbReference>
<evidence type="ECO:0000256" key="1">
    <source>
        <dbReference type="ARBA" id="ARBA00023015"/>
    </source>
</evidence>
<dbReference type="Pfam" id="PF04539">
    <property type="entry name" value="Sigma70_r3"/>
    <property type="match status" value="1"/>
</dbReference>
<dbReference type="InterPro" id="IPR000943">
    <property type="entry name" value="RNA_pol_sigma70"/>
</dbReference>
<feature type="domain" description="RNA polymerase sigma-70" evidence="5">
    <location>
        <begin position="51"/>
        <end position="64"/>
    </location>
</feature>
<sequence length="237" mass="26588">MHSGYGEMSSLAAAETSAALEQRRLVEHTPLVRRAVAQLASQAGGAMDRDDMLQIGLMGLLEALRRYGEPDERFPGYAAQRIRGAILDELRRQDWRPRTVRQEGNRLRDAIRELTRRLGHEPSEAEVMQHLGVSAEDYLAHEQHINAETMASFDELVEELALTPSAARTPEAELMQRRALEQALACLNEKEQHVVQLYYEAELSLKEIGAVMGLTEARVCQINKSALQKMRGAMSPE</sequence>
<dbReference type="PANTHER" id="PTHR30385:SF7">
    <property type="entry name" value="RNA POLYMERASE SIGMA FACTOR FLIA"/>
    <property type="match status" value="1"/>
</dbReference>
<dbReference type="GO" id="GO:0003677">
    <property type="term" value="F:DNA binding"/>
    <property type="evidence" value="ECO:0007669"/>
    <property type="project" value="UniProtKB-KW"/>
</dbReference>
<protein>
    <submittedName>
        <fullName evidence="6">RNA polymerase sigma factor</fullName>
    </submittedName>
</protein>
<dbReference type="InterPro" id="IPR012845">
    <property type="entry name" value="RNA_pol_sigma_FliA_WhiG"/>
</dbReference>
<dbReference type="Gene3D" id="1.20.140.160">
    <property type="match status" value="1"/>
</dbReference>
<accession>A0A1L1PJQ3</accession>
<dbReference type="Proteomes" id="UP000028878">
    <property type="component" value="Unassembled WGS sequence"/>
</dbReference>
<evidence type="ECO:0000313" key="7">
    <source>
        <dbReference type="Proteomes" id="UP000028878"/>
    </source>
</evidence>
<dbReference type="PROSITE" id="PS00715">
    <property type="entry name" value="SIGMA70_1"/>
    <property type="match status" value="1"/>
</dbReference>
<evidence type="ECO:0000313" key="6">
    <source>
        <dbReference type="EMBL" id="CDN87167.1"/>
    </source>
</evidence>
<dbReference type="InterPro" id="IPR007630">
    <property type="entry name" value="RNA_pol_sigma70_r4"/>
</dbReference>
<dbReference type="CDD" id="cd06171">
    <property type="entry name" value="Sigma70_r4"/>
    <property type="match status" value="1"/>
</dbReference>
<dbReference type="PRINTS" id="PR00046">
    <property type="entry name" value="SIGMA70FCT"/>
</dbReference>
<dbReference type="Gene3D" id="1.10.1740.10">
    <property type="match status" value="1"/>
</dbReference>
<proteinExistence type="predicted"/>
<dbReference type="GO" id="GO:0016987">
    <property type="term" value="F:sigma factor activity"/>
    <property type="evidence" value="ECO:0007669"/>
    <property type="project" value="UniProtKB-KW"/>
</dbReference>
<dbReference type="NCBIfam" id="TIGR02937">
    <property type="entry name" value="sigma70-ECF"/>
    <property type="match status" value="1"/>
</dbReference>
<gene>
    <name evidence="6" type="ORF">BN948_01586</name>
</gene>
<dbReference type="NCBIfam" id="TIGR02479">
    <property type="entry name" value="FliA_WhiG"/>
    <property type="match status" value="1"/>
</dbReference>
<dbReference type="Pfam" id="PF04542">
    <property type="entry name" value="Sigma70_r2"/>
    <property type="match status" value="1"/>
</dbReference>
<dbReference type="GO" id="GO:0006352">
    <property type="term" value="P:DNA-templated transcription initiation"/>
    <property type="evidence" value="ECO:0007669"/>
    <property type="project" value="InterPro"/>
</dbReference>
<keyword evidence="1" id="KW-0805">Transcription regulation</keyword>
<keyword evidence="4" id="KW-0804">Transcription</keyword>
<dbReference type="InterPro" id="IPR007627">
    <property type="entry name" value="RNA_pol_sigma70_r2"/>
</dbReference>
<keyword evidence="2" id="KW-0731">Sigma factor</keyword>
<evidence type="ECO:0000259" key="5">
    <source>
        <dbReference type="PROSITE" id="PS00715"/>
    </source>
</evidence>
<dbReference type="GO" id="GO:0003899">
    <property type="term" value="F:DNA-directed RNA polymerase activity"/>
    <property type="evidence" value="ECO:0007669"/>
    <property type="project" value="InterPro"/>
</dbReference>
<dbReference type="Pfam" id="PF04545">
    <property type="entry name" value="Sigma70_r4"/>
    <property type="match status" value="1"/>
</dbReference>
<evidence type="ECO:0000256" key="3">
    <source>
        <dbReference type="ARBA" id="ARBA00023125"/>
    </source>
</evidence>
<evidence type="ECO:0000256" key="2">
    <source>
        <dbReference type="ARBA" id="ARBA00023082"/>
    </source>
</evidence>
<organism evidence="6 7">
    <name type="scientific">Hydrogenophaga intermedia</name>
    <dbReference type="NCBI Taxonomy" id="65786"/>
    <lineage>
        <taxon>Bacteria</taxon>
        <taxon>Pseudomonadati</taxon>
        <taxon>Pseudomonadota</taxon>
        <taxon>Betaproteobacteria</taxon>
        <taxon>Burkholderiales</taxon>
        <taxon>Comamonadaceae</taxon>
        <taxon>Hydrogenophaga</taxon>
    </lineage>
</organism>
<reference evidence="7" key="2">
    <citation type="submission" date="2014-11" db="EMBL/GenBank/DDBJ databases">
        <title>Draft genome sequence of Hydrogenophaga intermedia S1.</title>
        <authorList>
            <person name="Gan H.M."/>
            <person name="Chew T.H."/>
            <person name="Stolz A."/>
        </authorList>
    </citation>
    <scope>NUCLEOTIDE SEQUENCE [LARGE SCALE GENOMIC DNA]</scope>
    <source>
        <strain evidence="7">S1</strain>
    </source>
</reference>
<dbReference type="AlphaFoldDB" id="A0A1L1PJQ3"/>
<evidence type="ECO:0000256" key="4">
    <source>
        <dbReference type="ARBA" id="ARBA00023163"/>
    </source>
</evidence>
<name>A0A1L1PJQ3_HYDIT</name>
<dbReference type="EMBL" id="CCAE010000009">
    <property type="protein sequence ID" value="CDN87167.1"/>
    <property type="molecule type" value="Genomic_DNA"/>
</dbReference>
<dbReference type="SUPFAM" id="SSF88659">
    <property type="entry name" value="Sigma3 and sigma4 domains of RNA polymerase sigma factors"/>
    <property type="match status" value="2"/>
</dbReference>
<dbReference type="PANTHER" id="PTHR30385">
    <property type="entry name" value="SIGMA FACTOR F FLAGELLAR"/>
    <property type="match status" value="1"/>
</dbReference>
<keyword evidence="3" id="KW-0238">DNA-binding</keyword>
<dbReference type="SUPFAM" id="SSF88946">
    <property type="entry name" value="Sigma2 domain of RNA polymerase sigma factors"/>
    <property type="match status" value="1"/>
</dbReference>
<reference evidence="7" key="1">
    <citation type="submission" date="2014-02" db="EMBL/GenBank/DDBJ databases">
        <authorList>
            <person name="Gan H."/>
        </authorList>
    </citation>
    <scope>NUCLEOTIDE SEQUENCE [LARGE SCALE GENOMIC DNA]</scope>
    <source>
        <strain evidence="7">S1</strain>
    </source>
</reference>
<dbReference type="RefSeq" id="WP_009518110.1">
    <property type="nucleotide sequence ID" value="NZ_CCAE010000009.1"/>
</dbReference>
<dbReference type="NCBIfam" id="NF005413">
    <property type="entry name" value="PRK06986.1"/>
    <property type="match status" value="1"/>
</dbReference>
<keyword evidence="7" id="KW-1185">Reference proteome</keyword>
<dbReference type="InterPro" id="IPR013325">
    <property type="entry name" value="RNA_pol_sigma_r2"/>
</dbReference>
<dbReference type="InterPro" id="IPR007624">
    <property type="entry name" value="RNA_pol_sigma70_r3"/>
</dbReference>
<dbReference type="InterPro" id="IPR013324">
    <property type="entry name" value="RNA_pol_sigma_r3/r4-like"/>
</dbReference>